<dbReference type="InterPro" id="IPR002104">
    <property type="entry name" value="Integrase_catalytic"/>
</dbReference>
<dbReference type="Gene3D" id="1.10.443.10">
    <property type="entry name" value="Intergrase catalytic core"/>
    <property type="match status" value="1"/>
</dbReference>
<name>A0A1V3WB11_MYCKA</name>
<dbReference type="InterPro" id="IPR011010">
    <property type="entry name" value="DNA_brk_join_enz"/>
</dbReference>
<dbReference type="InterPro" id="IPR013762">
    <property type="entry name" value="Integrase-like_cat_sf"/>
</dbReference>
<dbReference type="SUPFAM" id="SSF56349">
    <property type="entry name" value="DNA breaking-rejoining enzymes"/>
    <property type="match status" value="1"/>
</dbReference>
<comment type="caution">
    <text evidence="5">The sequence shown here is derived from an EMBL/GenBank/DDBJ whole genome shotgun (WGS) entry which is preliminary data.</text>
</comment>
<accession>A0A1V3WB11</accession>
<dbReference type="GO" id="GO:0015074">
    <property type="term" value="P:DNA integration"/>
    <property type="evidence" value="ECO:0007669"/>
    <property type="project" value="InterPro"/>
</dbReference>
<dbReference type="Proteomes" id="UP000189229">
    <property type="component" value="Unassembled WGS sequence"/>
</dbReference>
<dbReference type="InterPro" id="IPR050090">
    <property type="entry name" value="Tyrosine_recombinase_XerCD"/>
</dbReference>
<dbReference type="GO" id="GO:0003677">
    <property type="term" value="F:DNA binding"/>
    <property type="evidence" value="ECO:0007669"/>
    <property type="project" value="UniProtKB-KW"/>
</dbReference>
<feature type="region of interest" description="Disordered" evidence="3">
    <location>
        <begin position="282"/>
        <end position="331"/>
    </location>
</feature>
<sequence>MQYSTTTYRQVTQITAEGAAMARNANGEGCIYKRMRDGRVARYEGVLSYAAPDGAIKRHTVYAKTRAECRDKMRKARERIDGGAPARDAAMRLADWLAHWRKTTLAASDRKASTKALYDNVSRRHLEPDPFGAIRLNRLAPSDIEGLVLAMRAQTKPAREGDDEPQRRALSDSTIRQTYTVLRTALDGAVRDGLLARNPATVVKRPGVARREAEHLDTGAVVAVLKAAESSRYHAALVLIAATGLRRGEALALRWDRVDLDAGVLRVAATIGRVGGQLVVSEPKTARSRRPVPLPRPSLRCSVSTRQRKPLSARPPGPNGETARGSCSPRTAAGQSTRAICCAWSRSQRKPPGSRASACTRSGTARRWRGLSAAYISRPSPICSDIRRSRSPATCTAILPTTRPALQSRA</sequence>
<evidence type="ECO:0000313" key="5">
    <source>
        <dbReference type="EMBL" id="OOK64157.1"/>
    </source>
</evidence>
<gene>
    <name evidence="5" type="ORF">BZL30_9233</name>
</gene>
<evidence type="ECO:0000256" key="1">
    <source>
        <dbReference type="ARBA" id="ARBA00023125"/>
    </source>
</evidence>
<evidence type="ECO:0000313" key="6">
    <source>
        <dbReference type="Proteomes" id="UP000189229"/>
    </source>
</evidence>
<keyword evidence="2" id="KW-0233">DNA recombination</keyword>
<dbReference type="PANTHER" id="PTHR30349:SF91">
    <property type="entry name" value="INTA PROTEIN"/>
    <property type="match status" value="1"/>
</dbReference>
<protein>
    <submittedName>
        <fullName evidence="5">Phage integrase family protein</fullName>
    </submittedName>
</protein>
<evidence type="ECO:0000256" key="3">
    <source>
        <dbReference type="SAM" id="MobiDB-lite"/>
    </source>
</evidence>
<dbReference type="PROSITE" id="PS51898">
    <property type="entry name" value="TYR_RECOMBINASE"/>
    <property type="match status" value="1"/>
</dbReference>
<dbReference type="EMBL" id="MVBM01000013">
    <property type="protein sequence ID" value="OOK64157.1"/>
    <property type="molecule type" value="Genomic_DNA"/>
</dbReference>
<proteinExistence type="predicted"/>
<dbReference type="GO" id="GO:0006310">
    <property type="term" value="P:DNA recombination"/>
    <property type="evidence" value="ECO:0007669"/>
    <property type="project" value="UniProtKB-KW"/>
</dbReference>
<dbReference type="InterPro" id="IPR010998">
    <property type="entry name" value="Integrase_recombinase_N"/>
</dbReference>
<evidence type="ECO:0000259" key="4">
    <source>
        <dbReference type="PROSITE" id="PS51898"/>
    </source>
</evidence>
<dbReference type="PANTHER" id="PTHR30349">
    <property type="entry name" value="PHAGE INTEGRASE-RELATED"/>
    <property type="match status" value="1"/>
</dbReference>
<reference evidence="5 6" key="1">
    <citation type="submission" date="2017-02" db="EMBL/GenBank/DDBJ databases">
        <title>Complete genome sequences of Mycobacterium kansasii strains isolated from rhesus macaques.</title>
        <authorList>
            <person name="Panda A."/>
            <person name="Nagaraj S."/>
            <person name="Zhao X."/>
            <person name="Tettelin H."/>
            <person name="Detolla L.J."/>
        </authorList>
    </citation>
    <scope>NUCLEOTIDE SEQUENCE [LARGE SCALE GENOMIC DNA]</scope>
    <source>
        <strain evidence="5 6">11-3813</strain>
    </source>
</reference>
<keyword evidence="1" id="KW-0238">DNA-binding</keyword>
<organism evidence="5 6">
    <name type="scientific">Mycobacterium kansasii</name>
    <dbReference type="NCBI Taxonomy" id="1768"/>
    <lineage>
        <taxon>Bacteria</taxon>
        <taxon>Bacillati</taxon>
        <taxon>Actinomycetota</taxon>
        <taxon>Actinomycetes</taxon>
        <taxon>Mycobacteriales</taxon>
        <taxon>Mycobacteriaceae</taxon>
        <taxon>Mycobacterium</taxon>
    </lineage>
</organism>
<evidence type="ECO:0000256" key="2">
    <source>
        <dbReference type="ARBA" id="ARBA00023172"/>
    </source>
</evidence>
<dbReference type="AlphaFoldDB" id="A0A1V3WB11"/>
<dbReference type="Gene3D" id="1.10.150.130">
    <property type="match status" value="1"/>
</dbReference>
<feature type="domain" description="Tyr recombinase" evidence="4">
    <location>
        <begin position="211"/>
        <end position="410"/>
    </location>
</feature>